<comment type="similarity">
    <text evidence="1">Belongs to the HipA Ser/Thr kinase family.</text>
</comment>
<dbReference type="Proteomes" id="UP000436801">
    <property type="component" value="Unassembled WGS sequence"/>
</dbReference>
<dbReference type="AlphaFoldDB" id="A0A1G7FVN9"/>
<dbReference type="Pfam" id="PF07804">
    <property type="entry name" value="HipA_C"/>
    <property type="match status" value="1"/>
</dbReference>
<feature type="domain" description="HipA N-terminal subdomain 1" evidence="5">
    <location>
        <begin position="24"/>
        <end position="121"/>
    </location>
</feature>
<keyword evidence="8" id="KW-1185">Reference proteome</keyword>
<dbReference type="RefSeq" id="WP_149681066.1">
    <property type="nucleotide sequence ID" value="NZ_FNBI01000001.1"/>
</dbReference>
<evidence type="ECO:0000313" key="7">
    <source>
        <dbReference type="EMBL" id="SDE79949.1"/>
    </source>
</evidence>
<evidence type="ECO:0000259" key="4">
    <source>
        <dbReference type="Pfam" id="PF07804"/>
    </source>
</evidence>
<sequence>MKLRPGAPLGLALAFDDAAPAAPAGRVVMASGVAQLEWSPDVILSDLPVAPLLYPPEPGLHAARSRSFGGLHGFLADSLPDAWGRLLLRRRLARIDVQFDTLNPVDQLAIIGAGGRGALVYQPATTPDDAIGTIDLDALAEESRLLLAGDEGALTDTLAALGGASGGARPKVHVGFAPDGAISVGEAAEGHDAWIVKFRATGDPIDIGPVEEAYARMARTAGLTIAESRVLPERDGPGYFATRRFDRPAPGRRLHMVSLAGAAEAPSEMPSLDYDGFLRATLAITRHAGDVEQAFRRMVFNVLAHNRDDHTRQHSYLMGPSGEWRLAPAYDLTFSVGPGGEHYLAVEGEGRTPTRAHVLALGRRHGLSDRVITQIIDRTRGALAEWPVIAADVGVTVSQREIADRLKATDDRFG</sequence>
<evidence type="ECO:0000313" key="6">
    <source>
        <dbReference type="EMBL" id="MWC42578.1"/>
    </source>
</evidence>
<dbReference type="EMBL" id="WSUT01000005">
    <property type="protein sequence ID" value="MWC42578.1"/>
    <property type="molecule type" value="Genomic_DNA"/>
</dbReference>
<gene>
    <name evidence="6" type="ORF">GQR91_02755</name>
    <name evidence="7" type="ORF">SAMN05216557_101574</name>
</gene>
<evidence type="ECO:0000256" key="2">
    <source>
        <dbReference type="ARBA" id="ARBA00022679"/>
    </source>
</evidence>
<evidence type="ECO:0000313" key="8">
    <source>
        <dbReference type="Proteomes" id="UP000323502"/>
    </source>
</evidence>
<dbReference type="PANTHER" id="PTHR37419">
    <property type="entry name" value="SERINE/THREONINE-PROTEIN KINASE TOXIN HIPA"/>
    <property type="match status" value="1"/>
</dbReference>
<dbReference type="InterPro" id="IPR012893">
    <property type="entry name" value="HipA-like_C"/>
</dbReference>
<evidence type="ECO:0000256" key="3">
    <source>
        <dbReference type="ARBA" id="ARBA00022777"/>
    </source>
</evidence>
<keyword evidence="2" id="KW-0808">Transferase</keyword>
<dbReference type="Proteomes" id="UP000323502">
    <property type="component" value="Unassembled WGS sequence"/>
</dbReference>
<keyword evidence="3 7" id="KW-0418">Kinase</keyword>
<evidence type="ECO:0000259" key="5">
    <source>
        <dbReference type="Pfam" id="PF13657"/>
    </source>
</evidence>
<organism evidence="7 8">
    <name type="scientific">Sphingomonas carotinifaciens</name>
    <dbReference type="NCBI Taxonomy" id="1166323"/>
    <lineage>
        <taxon>Bacteria</taxon>
        <taxon>Pseudomonadati</taxon>
        <taxon>Pseudomonadota</taxon>
        <taxon>Alphaproteobacteria</taxon>
        <taxon>Sphingomonadales</taxon>
        <taxon>Sphingomonadaceae</taxon>
        <taxon>Sphingomonas</taxon>
    </lineage>
</organism>
<dbReference type="InterPro" id="IPR052028">
    <property type="entry name" value="HipA_Ser/Thr_kinase"/>
</dbReference>
<dbReference type="GO" id="GO:0005829">
    <property type="term" value="C:cytosol"/>
    <property type="evidence" value="ECO:0007669"/>
    <property type="project" value="TreeGrafter"/>
</dbReference>
<accession>A0A1G7FVN9</accession>
<protein>
    <submittedName>
        <fullName evidence="7">Serine/threonine-protein kinase HipA</fullName>
    </submittedName>
    <submittedName>
        <fullName evidence="6">Type II toxin-antitoxin system HipA family toxin</fullName>
    </submittedName>
</protein>
<reference evidence="7 8" key="1">
    <citation type="submission" date="2016-10" db="EMBL/GenBank/DDBJ databases">
        <authorList>
            <person name="Varghese N."/>
            <person name="Submissions S."/>
        </authorList>
    </citation>
    <scope>NUCLEOTIDE SEQUENCE [LARGE SCALE GENOMIC DNA]</scope>
    <source>
        <strain evidence="7 8">S7-754</strain>
    </source>
</reference>
<dbReference type="PANTHER" id="PTHR37419:SF8">
    <property type="entry name" value="TOXIN YJJJ"/>
    <property type="match status" value="1"/>
</dbReference>
<dbReference type="Pfam" id="PF13657">
    <property type="entry name" value="Couple_hipA"/>
    <property type="match status" value="1"/>
</dbReference>
<dbReference type="GO" id="GO:0004674">
    <property type="term" value="F:protein serine/threonine kinase activity"/>
    <property type="evidence" value="ECO:0007669"/>
    <property type="project" value="TreeGrafter"/>
</dbReference>
<evidence type="ECO:0000256" key="1">
    <source>
        <dbReference type="ARBA" id="ARBA00010164"/>
    </source>
</evidence>
<evidence type="ECO:0000313" key="9">
    <source>
        <dbReference type="Proteomes" id="UP000436801"/>
    </source>
</evidence>
<feature type="domain" description="HipA-like C-terminal" evidence="4">
    <location>
        <begin position="165"/>
        <end position="384"/>
    </location>
</feature>
<dbReference type="EMBL" id="FNBI01000001">
    <property type="protein sequence ID" value="SDE79949.1"/>
    <property type="molecule type" value="Genomic_DNA"/>
</dbReference>
<dbReference type="InterPro" id="IPR017508">
    <property type="entry name" value="HipA_N1"/>
</dbReference>
<name>A0A1G7FVN9_9SPHN</name>
<dbReference type="OrthoDB" id="9805913at2"/>
<reference evidence="6 9" key="2">
    <citation type="submission" date="2019-12" db="EMBL/GenBank/DDBJ databases">
        <authorList>
            <person name="Zheng J."/>
        </authorList>
    </citation>
    <scope>NUCLEOTIDE SEQUENCE [LARGE SCALE GENOMIC DNA]</scope>
    <source>
        <strain evidence="6 9">DSM 27347</strain>
    </source>
</reference>
<proteinExistence type="inferred from homology"/>